<dbReference type="InterPro" id="IPR013815">
    <property type="entry name" value="ATP_grasp_subdomain_1"/>
</dbReference>
<dbReference type="PANTHER" id="PTHR42793">
    <property type="entry name" value="COA BINDING DOMAIN CONTAINING PROTEIN"/>
    <property type="match status" value="1"/>
</dbReference>
<evidence type="ECO:0000259" key="2">
    <source>
        <dbReference type="PROSITE" id="PS50975"/>
    </source>
</evidence>
<evidence type="ECO:0000313" key="4">
    <source>
        <dbReference type="Proteomes" id="UP001500449"/>
    </source>
</evidence>
<dbReference type="SUPFAM" id="SSF52210">
    <property type="entry name" value="Succinyl-CoA synthetase domains"/>
    <property type="match status" value="2"/>
</dbReference>
<evidence type="ECO:0000256" key="1">
    <source>
        <dbReference type="PROSITE-ProRule" id="PRU00409"/>
    </source>
</evidence>
<dbReference type="SUPFAM" id="SSF51735">
    <property type="entry name" value="NAD(P)-binding Rossmann-fold domains"/>
    <property type="match status" value="1"/>
</dbReference>
<dbReference type="SMART" id="SM00881">
    <property type="entry name" value="CoA_binding"/>
    <property type="match status" value="1"/>
</dbReference>
<reference evidence="3 4" key="1">
    <citation type="journal article" date="2019" name="Int. J. Syst. Evol. Microbiol.">
        <title>The Global Catalogue of Microorganisms (GCM) 10K type strain sequencing project: providing services to taxonomists for standard genome sequencing and annotation.</title>
        <authorList>
            <consortium name="The Broad Institute Genomics Platform"/>
            <consortium name="The Broad Institute Genome Sequencing Center for Infectious Disease"/>
            <person name="Wu L."/>
            <person name="Ma J."/>
        </authorList>
    </citation>
    <scope>NUCLEOTIDE SEQUENCE [LARGE SCALE GENOMIC DNA]</scope>
    <source>
        <strain evidence="3 4">JCM 16009</strain>
    </source>
</reference>
<keyword evidence="4" id="KW-1185">Reference proteome</keyword>
<accession>A0ABN2NMW6</accession>
<dbReference type="PANTHER" id="PTHR42793:SF1">
    <property type="entry name" value="PEPTIDYL-LYSINE N-ACETYLTRANSFERASE PATZ"/>
    <property type="match status" value="1"/>
</dbReference>
<keyword evidence="1" id="KW-0547">Nucleotide-binding</keyword>
<dbReference type="Pfam" id="PF13549">
    <property type="entry name" value="ATP-grasp_5"/>
    <property type="match status" value="1"/>
</dbReference>
<keyword evidence="3" id="KW-0436">Ligase</keyword>
<dbReference type="InterPro" id="IPR011761">
    <property type="entry name" value="ATP-grasp"/>
</dbReference>
<dbReference type="InterPro" id="IPR016102">
    <property type="entry name" value="Succinyl-CoA_synth-like"/>
</dbReference>
<organism evidence="3 4">
    <name type="scientific">Pseudonocardia ailaonensis</name>
    <dbReference type="NCBI Taxonomy" id="367279"/>
    <lineage>
        <taxon>Bacteria</taxon>
        <taxon>Bacillati</taxon>
        <taxon>Actinomycetota</taxon>
        <taxon>Actinomycetes</taxon>
        <taxon>Pseudonocardiales</taxon>
        <taxon>Pseudonocardiaceae</taxon>
        <taxon>Pseudonocardia</taxon>
    </lineage>
</organism>
<dbReference type="GO" id="GO:0016874">
    <property type="term" value="F:ligase activity"/>
    <property type="evidence" value="ECO:0007669"/>
    <property type="project" value="UniProtKB-KW"/>
</dbReference>
<feature type="domain" description="ATP-grasp" evidence="2">
    <location>
        <begin position="501"/>
        <end position="537"/>
    </location>
</feature>
<dbReference type="Gene3D" id="3.40.50.720">
    <property type="entry name" value="NAD(P)-binding Rossmann-like Domain"/>
    <property type="match status" value="1"/>
</dbReference>
<dbReference type="Proteomes" id="UP001500449">
    <property type="component" value="Unassembled WGS sequence"/>
</dbReference>
<dbReference type="Pfam" id="PF13607">
    <property type="entry name" value="Succ_CoA_lig"/>
    <property type="match status" value="1"/>
</dbReference>
<evidence type="ECO:0000313" key="3">
    <source>
        <dbReference type="EMBL" id="GAA1876122.1"/>
    </source>
</evidence>
<dbReference type="Gene3D" id="3.30.1490.20">
    <property type="entry name" value="ATP-grasp fold, A domain"/>
    <property type="match status" value="1"/>
</dbReference>
<protein>
    <submittedName>
        <fullName evidence="3">Acetate--CoA ligase family protein</fullName>
    </submittedName>
</protein>
<dbReference type="InterPro" id="IPR032875">
    <property type="entry name" value="Succ_CoA_lig_flav_dom"/>
</dbReference>
<dbReference type="SUPFAM" id="SSF56059">
    <property type="entry name" value="Glutathione synthetase ATP-binding domain-like"/>
    <property type="match status" value="1"/>
</dbReference>
<dbReference type="Pfam" id="PF13380">
    <property type="entry name" value="CoA_binding_2"/>
    <property type="match status" value="1"/>
</dbReference>
<dbReference type="PROSITE" id="PS50975">
    <property type="entry name" value="ATP_GRASP"/>
    <property type="match status" value="1"/>
</dbReference>
<sequence>MSDHIAPDAGPASLASLLNPRSVAVIGASERSVWSRSVVQNLGGAGFPGSLHLVNRRGETCHGLPSVRSVAELDLVPDLAVVLTGSSALEGVLEETRAKGIRHLLVFAAGLGEAGAEGVALQERLVASARANGQLILGPNNLGFVNAHERVVAFGQPIPLPLLPGGVGIVSQSGALGIYVLKYMVSRGIGASMCVTVGNEAMISGTDVLEHLVEDPGTRVVALYLEQVGDPERFLRIARRATELGKPIVLYKAGRTEVSARVAAAHTGSLVGDDRVVSAVCAQYGVIRVDTIEDLVTTAGLLDSYGGVPGPRTGFVMASGAMCAVLADRAEQAGLELPVPSPETVAGIRAANLPAHAAIDNPLDVTGHVMDDPQILPAAIAQFLDDPRYDSVVVLGDVPAAESDLPRVEWLSRSILRLRTEHTTPLVPMRFLPADTTPFGRQWQEETGHPHVPDSFERGLAALGRSAWWARRRAELLGCEDPQPVPVALPGAGELSEVEAAALLRAHGVPYVPSEVAGSAEEAARIADRLGFPVAMKVVSPDIAHKTEVGGVLLGIGDEARAKEAYTEIVESVGKALPDARVQGVVVSPMRSGGTELVVGVVRDPQWGPVLAVGFGGVLVEMLRDTAVRLLPVGADDIRGMLAELRGYELLTGFRGRPAVDLDALVDVIAAVARIGSEVDEVEVNPLVVDADRIEALDVLLTLRAPTG</sequence>
<keyword evidence="1" id="KW-0067">ATP-binding</keyword>
<dbReference type="EMBL" id="BAAAQK010000028">
    <property type="protein sequence ID" value="GAA1876122.1"/>
    <property type="molecule type" value="Genomic_DNA"/>
</dbReference>
<dbReference type="InterPro" id="IPR036291">
    <property type="entry name" value="NAD(P)-bd_dom_sf"/>
</dbReference>
<gene>
    <name evidence="3" type="ORF">GCM10009836_66830</name>
</gene>
<dbReference type="Gene3D" id="3.30.470.20">
    <property type="entry name" value="ATP-grasp fold, B domain"/>
    <property type="match status" value="1"/>
</dbReference>
<dbReference type="Gene3D" id="3.40.50.261">
    <property type="entry name" value="Succinyl-CoA synthetase domains"/>
    <property type="match status" value="2"/>
</dbReference>
<dbReference type="RefSeq" id="WP_344426527.1">
    <property type="nucleotide sequence ID" value="NZ_BAAAQK010000028.1"/>
</dbReference>
<dbReference type="InterPro" id="IPR003781">
    <property type="entry name" value="CoA-bd"/>
</dbReference>
<comment type="caution">
    <text evidence="3">The sequence shown here is derived from an EMBL/GenBank/DDBJ whole genome shotgun (WGS) entry which is preliminary data.</text>
</comment>
<proteinExistence type="predicted"/>
<name>A0ABN2NMW6_9PSEU</name>